<feature type="transmembrane region" description="Helical" evidence="1">
    <location>
        <begin position="64"/>
        <end position="87"/>
    </location>
</feature>
<dbReference type="Pfam" id="PF04020">
    <property type="entry name" value="Phage_holin_4_2"/>
    <property type="match status" value="1"/>
</dbReference>
<dbReference type="AlphaFoldDB" id="A0A8J3LG78"/>
<feature type="transmembrane region" description="Helical" evidence="1">
    <location>
        <begin position="99"/>
        <end position="121"/>
    </location>
</feature>
<keyword evidence="1" id="KW-0472">Membrane</keyword>
<sequence>MGILLRLAASAAAVWVATMLVPGIRVTADTVLGTIGTFVAIAVIFGLCNAFIRPIVKMVGCGLYVFTLGLIALVVNGALFMLTSFIAGLLDVPFHVDNFWPAAILGALVVGLTSWALNWFIED</sequence>
<dbReference type="EMBL" id="BONJ01000008">
    <property type="protein sequence ID" value="GIG13885.1"/>
    <property type="molecule type" value="Genomic_DNA"/>
</dbReference>
<evidence type="ECO:0000313" key="3">
    <source>
        <dbReference type="Proteomes" id="UP000660339"/>
    </source>
</evidence>
<keyword evidence="1" id="KW-1133">Transmembrane helix</keyword>
<dbReference type="RefSeq" id="WP_155369002.1">
    <property type="nucleotide sequence ID" value="NZ_BAAATT010000022.1"/>
</dbReference>
<dbReference type="PANTHER" id="PTHR37309">
    <property type="entry name" value="SLR0284 PROTEIN"/>
    <property type="match status" value="1"/>
</dbReference>
<protein>
    <submittedName>
        <fullName evidence="2">Membrane protein</fullName>
    </submittedName>
</protein>
<accession>A0A8J3LG78</accession>
<feature type="transmembrane region" description="Helical" evidence="1">
    <location>
        <begin position="33"/>
        <end position="52"/>
    </location>
</feature>
<evidence type="ECO:0000313" key="2">
    <source>
        <dbReference type="EMBL" id="GIG13885.1"/>
    </source>
</evidence>
<comment type="caution">
    <text evidence="2">The sequence shown here is derived from an EMBL/GenBank/DDBJ whole genome shotgun (WGS) entry which is preliminary data.</text>
</comment>
<keyword evidence="1" id="KW-0812">Transmembrane</keyword>
<gene>
    <name evidence="2" type="ORF">Cme02nite_22170</name>
</gene>
<keyword evidence="3" id="KW-1185">Reference proteome</keyword>
<evidence type="ECO:0000256" key="1">
    <source>
        <dbReference type="SAM" id="Phobius"/>
    </source>
</evidence>
<organism evidence="2 3">
    <name type="scientific">Catellatospora methionotrophica</name>
    <dbReference type="NCBI Taxonomy" id="121620"/>
    <lineage>
        <taxon>Bacteria</taxon>
        <taxon>Bacillati</taxon>
        <taxon>Actinomycetota</taxon>
        <taxon>Actinomycetes</taxon>
        <taxon>Micromonosporales</taxon>
        <taxon>Micromonosporaceae</taxon>
        <taxon>Catellatospora</taxon>
    </lineage>
</organism>
<dbReference type="Proteomes" id="UP000660339">
    <property type="component" value="Unassembled WGS sequence"/>
</dbReference>
<proteinExistence type="predicted"/>
<name>A0A8J3LG78_9ACTN</name>
<dbReference type="PANTHER" id="PTHR37309:SF1">
    <property type="entry name" value="SLR0284 PROTEIN"/>
    <property type="match status" value="1"/>
</dbReference>
<dbReference type="InterPro" id="IPR007165">
    <property type="entry name" value="Phage_holin_4_2"/>
</dbReference>
<reference evidence="2" key="1">
    <citation type="submission" date="2021-01" db="EMBL/GenBank/DDBJ databases">
        <title>Whole genome shotgun sequence of Catellatospora methionotrophica NBRC 14553.</title>
        <authorList>
            <person name="Komaki H."/>
            <person name="Tamura T."/>
        </authorList>
    </citation>
    <scope>NUCLEOTIDE SEQUENCE</scope>
    <source>
        <strain evidence="2">NBRC 14553</strain>
    </source>
</reference>